<evidence type="ECO:0000313" key="1">
    <source>
        <dbReference type="EMBL" id="KAG5188993.1"/>
    </source>
</evidence>
<evidence type="ECO:0000313" key="2">
    <source>
        <dbReference type="Proteomes" id="UP000664859"/>
    </source>
</evidence>
<accession>A0A836CKU1</accession>
<name>A0A836CKU1_9STRA</name>
<organism evidence="1 2">
    <name type="scientific">Tribonema minus</name>
    <dbReference type="NCBI Taxonomy" id="303371"/>
    <lineage>
        <taxon>Eukaryota</taxon>
        <taxon>Sar</taxon>
        <taxon>Stramenopiles</taxon>
        <taxon>Ochrophyta</taxon>
        <taxon>PX clade</taxon>
        <taxon>Xanthophyceae</taxon>
        <taxon>Tribonematales</taxon>
        <taxon>Tribonemataceae</taxon>
        <taxon>Tribonema</taxon>
    </lineage>
</organism>
<keyword evidence="2" id="KW-1185">Reference proteome</keyword>
<comment type="caution">
    <text evidence="1">The sequence shown here is derived from an EMBL/GenBank/DDBJ whole genome shotgun (WGS) entry which is preliminary data.</text>
</comment>
<dbReference type="Proteomes" id="UP000664859">
    <property type="component" value="Unassembled WGS sequence"/>
</dbReference>
<protein>
    <submittedName>
        <fullName evidence="1">Uncharacterized protein</fullName>
    </submittedName>
</protein>
<reference evidence="1" key="1">
    <citation type="submission" date="2021-02" db="EMBL/GenBank/DDBJ databases">
        <title>First Annotated Genome of the Yellow-green Alga Tribonema minus.</title>
        <authorList>
            <person name="Mahan K.M."/>
        </authorList>
    </citation>
    <scope>NUCLEOTIDE SEQUENCE</scope>
    <source>
        <strain evidence="1">UTEX B ZZ1240</strain>
    </source>
</reference>
<gene>
    <name evidence="1" type="ORF">JKP88DRAFT_303130</name>
</gene>
<proteinExistence type="predicted"/>
<sequence length="359" mass="38756">MQRRSAAAWLLRMRREAIADKDFLPKGGLVGVPCHHLYERDAELPKGDGSVTVSARDLHLKGADVLLYVAAARAGLRPSVVRLLSENCACERYVVPMLPSLADADAKVSPRPVLENCACERYVVPALPLLADAHAKVLPELVEDEFVASGINTQELEQSSITVDGQKLNGKAIGRMVHWALPLPDIGYERRRNGGKVVQPPLAKVLDEVYLSATGYFGNEASCVTVYAYCAIVFQVPPAKQRIDPSGGHGKGIEAQMAAPIAGLPDAAAHEDADVTAAFAGSRRGYVPGAEEAAAQRACDAYVRRYGFPLDVQKLRQLAGEFGMTTGGSAASLVQRIERAARESREMAWRGTEAELQLW</sequence>
<dbReference type="EMBL" id="JAFCMP010000058">
    <property type="protein sequence ID" value="KAG5188993.1"/>
    <property type="molecule type" value="Genomic_DNA"/>
</dbReference>
<dbReference type="AlphaFoldDB" id="A0A836CKU1"/>